<keyword evidence="3" id="KW-1185">Reference proteome</keyword>
<dbReference type="PANTHER" id="PTHR42951:SF15">
    <property type="entry name" value="METALLO-BETA-LACTAMASE SUPERFAMILY PROTEIN"/>
    <property type="match status" value="1"/>
</dbReference>
<dbReference type="InterPro" id="IPR050855">
    <property type="entry name" value="NDM-1-like"/>
</dbReference>
<dbReference type="KEGG" id="tum:CBW65_06350"/>
<organism evidence="2 3">
    <name type="scientific">Tumebacillus avium</name>
    <dbReference type="NCBI Taxonomy" id="1903704"/>
    <lineage>
        <taxon>Bacteria</taxon>
        <taxon>Bacillati</taxon>
        <taxon>Bacillota</taxon>
        <taxon>Bacilli</taxon>
        <taxon>Bacillales</taxon>
        <taxon>Alicyclobacillaceae</taxon>
        <taxon>Tumebacillus</taxon>
    </lineage>
</organism>
<dbReference type="InterPro" id="IPR036866">
    <property type="entry name" value="RibonucZ/Hydroxyglut_hydro"/>
</dbReference>
<gene>
    <name evidence="2" type="ORF">CBW65_06350</name>
</gene>
<name>A0A1Y0IJQ1_9BACL</name>
<dbReference type="SUPFAM" id="SSF56281">
    <property type="entry name" value="Metallo-hydrolase/oxidoreductase"/>
    <property type="match status" value="1"/>
</dbReference>
<dbReference type="InterPro" id="IPR001279">
    <property type="entry name" value="Metallo-B-lactamas"/>
</dbReference>
<dbReference type="PANTHER" id="PTHR42951">
    <property type="entry name" value="METALLO-BETA-LACTAMASE DOMAIN-CONTAINING"/>
    <property type="match status" value="1"/>
</dbReference>
<proteinExistence type="predicted"/>
<accession>A0A1Y0IJQ1</accession>
<dbReference type="Pfam" id="PF00753">
    <property type="entry name" value="Lactamase_B"/>
    <property type="match status" value="1"/>
</dbReference>
<keyword evidence="2" id="KW-0378">Hydrolase</keyword>
<feature type="domain" description="Metallo-beta-lactamase" evidence="1">
    <location>
        <begin position="18"/>
        <end position="225"/>
    </location>
</feature>
<dbReference type="GO" id="GO:0016787">
    <property type="term" value="F:hydrolase activity"/>
    <property type="evidence" value="ECO:0007669"/>
    <property type="project" value="UniProtKB-KW"/>
</dbReference>
<dbReference type="CDD" id="cd07721">
    <property type="entry name" value="yflN-like_MBL-fold"/>
    <property type="match status" value="1"/>
</dbReference>
<evidence type="ECO:0000313" key="2">
    <source>
        <dbReference type="EMBL" id="ARU60751.1"/>
    </source>
</evidence>
<dbReference type="SMART" id="SM00849">
    <property type="entry name" value="Lactamase_B"/>
    <property type="match status" value="1"/>
</dbReference>
<dbReference type="EMBL" id="CP021434">
    <property type="protein sequence ID" value="ARU60751.1"/>
    <property type="molecule type" value="Genomic_DNA"/>
</dbReference>
<dbReference type="Gene3D" id="3.60.15.10">
    <property type="entry name" value="Ribonuclease Z/Hydroxyacylglutathione hydrolase-like"/>
    <property type="match status" value="1"/>
</dbReference>
<reference evidence="3" key="1">
    <citation type="submission" date="2017-05" db="EMBL/GenBank/DDBJ databases">
        <authorList>
            <person name="Sung H."/>
        </authorList>
    </citation>
    <scope>NUCLEOTIDE SEQUENCE [LARGE SCALE GENOMIC DNA]</scope>
    <source>
        <strain evidence="3">AR23208</strain>
    </source>
</reference>
<evidence type="ECO:0000259" key="1">
    <source>
        <dbReference type="SMART" id="SM00849"/>
    </source>
</evidence>
<dbReference type="AlphaFoldDB" id="A0A1Y0IJQ1"/>
<sequence>MHIKMLNITAVMMGETNTIHPTLVWDDENAILIDTGYPGQLPLIRTAMEEAGVPFEKLTQVIITHQDLDHVGSLPSILQEAAQKIEVLANPIEIPYIDGSKRPLKLTDEAVAQAEASLPPDVPAEWKQAFLSLLKNPPQAPVDTTIAHGDTLPCGLTVIDTPGHTPGHISLYHAPSKTLIAGDAMVIEAGQLNGPSPLYTLDMETATRSLQQFTSFDIETVICYHGGSASDNVNQRLSELAGV</sequence>
<protein>
    <submittedName>
        <fullName evidence="2">MBL fold metallo-hydrolase</fullName>
    </submittedName>
</protein>
<dbReference type="RefSeq" id="WP_232463453.1">
    <property type="nucleotide sequence ID" value="NZ_CP021434.1"/>
</dbReference>
<dbReference type="Proteomes" id="UP000195437">
    <property type="component" value="Chromosome"/>
</dbReference>
<evidence type="ECO:0000313" key="3">
    <source>
        <dbReference type="Proteomes" id="UP000195437"/>
    </source>
</evidence>